<keyword evidence="8" id="KW-1185">Reference proteome</keyword>
<evidence type="ECO:0000256" key="2">
    <source>
        <dbReference type="ARBA" id="ARBA00005581"/>
    </source>
</evidence>
<sequence length="121" mass="13712">MALGDLMVVFSLLFVCLVVDGREIVVDIKNDLPIKTGTLLQVRCGEGFSNLPPGNHLKQSVSADKNLSCTATWMQLFNSWDAFLAKTDQSHNTVFWSIRKDGFYRSFDGKDFKFVERWGTE</sequence>
<reference evidence="7 8" key="1">
    <citation type="submission" date="2024-01" db="EMBL/GenBank/DDBJ databases">
        <title>The genomes of 5 underutilized Papilionoideae crops provide insights into root nodulation and disease resistanc.</title>
        <authorList>
            <person name="Jiang F."/>
        </authorList>
    </citation>
    <scope>NUCLEOTIDE SEQUENCE [LARGE SCALE GENOMIC DNA]</scope>
    <source>
        <strain evidence="7">LVBAO_FW01</strain>
        <tissue evidence="7">Leaves</tissue>
    </source>
</reference>
<feature type="signal peptide" evidence="6">
    <location>
        <begin position="1"/>
        <end position="21"/>
    </location>
</feature>
<evidence type="ECO:0008006" key="9">
    <source>
        <dbReference type="Google" id="ProtNLM"/>
    </source>
</evidence>
<dbReference type="GO" id="GO:0060320">
    <property type="term" value="P:rejection of self pollen"/>
    <property type="evidence" value="ECO:0007669"/>
    <property type="project" value="UniProtKB-KW"/>
</dbReference>
<evidence type="ECO:0000256" key="3">
    <source>
        <dbReference type="ARBA" id="ARBA00022471"/>
    </source>
</evidence>
<evidence type="ECO:0000313" key="8">
    <source>
        <dbReference type="Proteomes" id="UP001367508"/>
    </source>
</evidence>
<comment type="caution">
    <text evidence="7">The sequence shown here is derived from an EMBL/GenBank/DDBJ whole genome shotgun (WGS) entry which is preliminary data.</text>
</comment>
<dbReference type="GO" id="GO:0005576">
    <property type="term" value="C:extracellular region"/>
    <property type="evidence" value="ECO:0007669"/>
    <property type="project" value="UniProtKB-SubCell"/>
</dbReference>
<dbReference type="InterPro" id="IPR010264">
    <property type="entry name" value="Self-incomp_S1"/>
</dbReference>
<evidence type="ECO:0000313" key="7">
    <source>
        <dbReference type="EMBL" id="KAK7331365.1"/>
    </source>
</evidence>
<keyword evidence="5 6" id="KW-0732">Signal</keyword>
<dbReference type="EMBL" id="JAYMYQ010000005">
    <property type="protein sequence ID" value="KAK7331365.1"/>
    <property type="molecule type" value="Genomic_DNA"/>
</dbReference>
<evidence type="ECO:0000256" key="5">
    <source>
        <dbReference type="ARBA" id="ARBA00022729"/>
    </source>
</evidence>
<dbReference type="AlphaFoldDB" id="A0AAN9L8F2"/>
<proteinExistence type="inferred from homology"/>
<dbReference type="PANTHER" id="PTHR35630">
    <property type="entry name" value="LEGUMINOSIN GROUP486 SECRETED PEPTIDE"/>
    <property type="match status" value="1"/>
</dbReference>
<evidence type="ECO:0000256" key="1">
    <source>
        <dbReference type="ARBA" id="ARBA00004613"/>
    </source>
</evidence>
<evidence type="ECO:0000256" key="6">
    <source>
        <dbReference type="SAM" id="SignalP"/>
    </source>
</evidence>
<name>A0AAN9L8F2_CANGL</name>
<accession>A0AAN9L8F2</accession>
<feature type="chain" id="PRO_5043043656" description="S-protein homolog" evidence="6">
    <location>
        <begin position="22"/>
        <end position="121"/>
    </location>
</feature>
<evidence type="ECO:0000256" key="4">
    <source>
        <dbReference type="ARBA" id="ARBA00022525"/>
    </source>
</evidence>
<keyword evidence="3" id="KW-0713">Self-incompatibility</keyword>
<organism evidence="7 8">
    <name type="scientific">Canavalia gladiata</name>
    <name type="common">Sword bean</name>
    <name type="synonym">Dolichos gladiatus</name>
    <dbReference type="NCBI Taxonomy" id="3824"/>
    <lineage>
        <taxon>Eukaryota</taxon>
        <taxon>Viridiplantae</taxon>
        <taxon>Streptophyta</taxon>
        <taxon>Embryophyta</taxon>
        <taxon>Tracheophyta</taxon>
        <taxon>Spermatophyta</taxon>
        <taxon>Magnoliopsida</taxon>
        <taxon>eudicotyledons</taxon>
        <taxon>Gunneridae</taxon>
        <taxon>Pentapetalae</taxon>
        <taxon>rosids</taxon>
        <taxon>fabids</taxon>
        <taxon>Fabales</taxon>
        <taxon>Fabaceae</taxon>
        <taxon>Papilionoideae</taxon>
        <taxon>50 kb inversion clade</taxon>
        <taxon>NPAAA clade</taxon>
        <taxon>indigoferoid/millettioid clade</taxon>
        <taxon>Phaseoleae</taxon>
        <taxon>Canavalia</taxon>
    </lineage>
</organism>
<gene>
    <name evidence="7" type="ORF">VNO77_25588</name>
</gene>
<dbReference type="Proteomes" id="UP001367508">
    <property type="component" value="Unassembled WGS sequence"/>
</dbReference>
<keyword evidence="4" id="KW-0964">Secreted</keyword>
<dbReference type="Pfam" id="PF05938">
    <property type="entry name" value="Self-incomp_S1"/>
    <property type="match status" value="1"/>
</dbReference>
<protein>
    <recommendedName>
        <fullName evidence="9">S-protein homolog</fullName>
    </recommendedName>
</protein>
<dbReference type="PANTHER" id="PTHR35630:SF1">
    <property type="entry name" value="LEGUMINOSIN GROUP486 SECRETED PEPTIDE"/>
    <property type="match status" value="1"/>
</dbReference>
<comment type="subcellular location">
    <subcellularLocation>
        <location evidence="1">Secreted</location>
    </subcellularLocation>
</comment>
<comment type="similarity">
    <text evidence="2">Belongs to the plant self-incompatibility (S1) protein family.</text>
</comment>